<dbReference type="EMBL" id="MUJZ01029152">
    <property type="protein sequence ID" value="OTF78168.1"/>
    <property type="molecule type" value="Genomic_DNA"/>
</dbReference>
<reference evidence="2 3" key="1">
    <citation type="submission" date="2017-03" db="EMBL/GenBank/DDBJ databases">
        <title>Genome Survey of Euroglyphus maynei.</title>
        <authorList>
            <person name="Arlian L.G."/>
            <person name="Morgan M.S."/>
            <person name="Rider S.D."/>
        </authorList>
    </citation>
    <scope>NUCLEOTIDE SEQUENCE [LARGE SCALE GENOMIC DNA]</scope>
    <source>
        <strain evidence="2">Arlian Lab</strain>
        <tissue evidence="2">Whole body</tissue>
    </source>
</reference>
<feature type="compositionally biased region" description="Basic and acidic residues" evidence="1">
    <location>
        <begin position="124"/>
        <end position="136"/>
    </location>
</feature>
<comment type="caution">
    <text evidence="2">The sequence shown here is derived from an EMBL/GenBank/DDBJ whole genome shotgun (WGS) entry which is preliminary data.</text>
</comment>
<accession>A0A1Y3BE52</accession>
<keyword evidence="3" id="KW-1185">Reference proteome</keyword>
<feature type="region of interest" description="Disordered" evidence="1">
    <location>
        <begin position="1"/>
        <end position="23"/>
    </location>
</feature>
<evidence type="ECO:0000256" key="1">
    <source>
        <dbReference type="SAM" id="MobiDB-lite"/>
    </source>
</evidence>
<gene>
    <name evidence="2" type="ORF">BLA29_009821</name>
</gene>
<evidence type="ECO:0000313" key="2">
    <source>
        <dbReference type="EMBL" id="OTF78168.1"/>
    </source>
</evidence>
<protein>
    <submittedName>
        <fullName evidence="2">Uncharacterized protein</fullName>
    </submittedName>
</protein>
<organism evidence="2 3">
    <name type="scientific">Euroglyphus maynei</name>
    <name type="common">Mayne's house dust mite</name>
    <dbReference type="NCBI Taxonomy" id="6958"/>
    <lineage>
        <taxon>Eukaryota</taxon>
        <taxon>Metazoa</taxon>
        <taxon>Ecdysozoa</taxon>
        <taxon>Arthropoda</taxon>
        <taxon>Chelicerata</taxon>
        <taxon>Arachnida</taxon>
        <taxon>Acari</taxon>
        <taxon>Acariformes</taxon>
        <taxon>Sarcoptiformes</taxon>
        <taxon>Astigmata</taxon>
        <taxon>Psoroptidia</taxon>
        <taxon>Analgoidea</taxon>
        <taxon>Pyroglyphidae</taxon>
        <taxon>Pyroglyphinae</taxon>
        <taxon>Euroglyphus</taxon>
    </lineage>
</organism>
<evidence type="ECO:0000313" key="3">
    <source>
        <dbReference type="Proteomes" id="UP000194236"/>
    </source>
</evidence>
<feature type="compositionally biased region" description="Polar residues" evidence="1">
    <location>
        <begin position="110"/>
        <end position="123"/>
    </location>
</feature>
<sequence length="187" mass="21333">MLNEECETLKKSDQSNETEKQLEQVHKQWDETLNRLKLVSHKYQLSKRLIPALQNQIAYQKEIGEKLKNEIAVLVNKVDGNKKDSIKNKKVKEILAFLDDRVSNLIKDSTVMQTDSKQEPVTNTDEKRVANEDKDQMPPPPPLLTKSSRAFKPIELPSDDQQAVEGGVRRTMGALKSLNLTNKENIV</sequence>
<proteinExistence type="predicted"/>
<dbReference type="AlphaFoldDB" id="A0A1Y3BE52"/>
<feature type="compositionally biased region" description="Basic and acidic residues" evidence="1">
    <location>
        <begin position="7"/>
        <end position="23"/>
    </location>
</feature>
<name>A0A1Y3BE52_EURMA</name>
<dbReference type="Proteomes" id="UP000194236">
    <property type="component" value="Unassembled WGS sequence"/>
</dbReference>
<feature type="region of interest" description="Disordered" evidence="1">
    <location>
        <begin position="110"/>
        <end position="147"/>
    </location>
</feature>